<comment type="caution">
    <text evidence="1">The sequence shown here is derived from an EMBL/GenBank/DDBJ whole genome shotgun (WGS) entry which is preliminary data.</text>
</comment>
<name>A0A158BCU9_9BURK</name>
<gene>
    <name evidence="1" type="ORF">AWB83_03067</name>
</gene>
<evidence type="ECO:0000313" key="2">
    <source>
        <dbReference type="Proteomes" id="UP000054978"/>
    </source>
</evidence>
<sequence length="30" mass="3384">MRLAVAHRRGEGALLVDAYKRMSLRAIEEA</sequence>
<organism evidence="1 2">
    <name type="scientific">Caballeronia ptereochthonis</name>
    <dbReference type="NCBI Taxonomy" id="1777144"/>
    <lineage>
        <taxon>Bacteria</taxon>
        <taxon>Pseudomonadati</taxon>
        <taxon>Pseudomonadota</taxon>
        <taxon>Betaproteobacteria</taxon>
        <taxon>Burkholderiales</taxon>
        <taxon>Burkholderiaceae</taxon>
        <taxon>Caballeronia</taxon>
    </lineage>
</organism>
<dbReference type="EMBL" id="FCOB02000013">
    <property type="protein sequence ID" value="SAK67187.1"/>
    <property type="molecule type" value="Genomic_DNA"/>
</dbReference>
<evidence type="ECO:0000313" key="1">
    <source>
        <dbReference type="EMBL" id="SAK67187.1"/>
    </source>
</evidence>
<dbReference type="AlphaFoldDB" id="A0A158BCU9"/>
<accession>A0A158BCU9</accession>
<dbReference type="Proteomes" id="UP000054978">
    <property type="component" value="Unassembled WGS sequence"/>
</dbReference>
<proteinExistence type="predicted"/>
<protein>
    <submittedName>
        <fullName evidence="1">Uncharacterized protein</fullName>
    </submittedName>
</protein>
<keyword evidence="2" id="KW-1185">Reference proteome</keyword>
<reference evidence="1" key="1">
    <citation type="submission" date="2016-01" db="EMBL/GenBank/DDBJ databases">
        <authorList>
            <person name="Peeters C."/>
        </authorList>
    </citation>
    <scope>NUCLEOTIDE SEQUENCE [LARGE SCALE GENOMIC DNA]</scope>
    <source>
        <strain evidence="1">LMG 29326</strain>
    </source>
</reference>